<evidence type="ECO:0000313" key="3">
    <source>
        <dbReference type="Proteomes" id="UP001149163"/>
    </source>
</evidence>
<feature type="compositionally biased region" description="Low complexity" evidence="1">
    <location>
        <begin position="43"/>
        <end position="66"/>
    </location>
</feature>
<reference evidence="2" key="1">
    <citation type="submission" date="2022-11" db="EMBL/GenBank/DDBJ databases">
        <authorList>
            <person name="Petersen C."/>
        </authorList>
    </citation>
    <scope>NUCLEOTIDE SEQUENCE</scope>
    <source>
        <strain evidence="2">IBT 26290</strain>
    </source>
</reference>
<dbReference type="GeneID" id="81427955"/>
<dbReference type="AlphaFoldDB" id="A0A9W9LJ57"/>
<feature type="region of interest" description="Disordered" evidence="1">
    <location>
        <begin position="1"/>
        <end position="236"/>
    </location>
</feature>
<name>A0A9W9LJ57_9EURO</name>
<dbReference type="EMBL" id="JAPQKN010000004">
    <property type="protein sequence ID" value="KAJ5159650.1"/>
    <property type="molecule type" value="Genomic_DNA"/>
</dbReference>
<dbReference type="OrthoDB" id="4365294at2759"/>
<dbReference type="Proteomes" id="UP001149163">
    <property type="component" value="Unassembled WGS sequence"/>
</dbReference>
<feature type="compositionally biased region" description="Low complexity" evidence="1">
    <location>
        <begin position="189"/>
        <end position="227"/>
    </location>
</feature>
<feature type="compositionally biased region" description="Polar residues" evidence="1">
    <location>
        <begin position="149"/>
        <end position="168"/>
    </location>
</feature>
<sequence length="357" mass="40657">MTYQPFFGGKNNRPAFSHQAGSLRPNQPTNGPGPRHPGWNGHPNSSNSRSFNPNPSNSGNFNPNSSKPRKFNPNHHNQRNFSPNSNPRNFNPNHHNRNFNLHQPANRGGAERVSTQFTHLTIHPNQRKKLTASQNYQPDSHPQRGNFHPRQNQQFHQPLRPDQQQVGRFNSPKHGRRHNQQAHRESPVSSTSASGDSMASPSTPDSSFSPGSFSDMSGDMYGDSFSDSDTDSNNYYQAPIQAGYQDLRRVQNSRVQPHRQRNRQNQVREAIEHYIFRVYNNPFLKKNLLWAQSIVKEIEMPDAEEIDPDIEMPDAPPLEATYPCIPDPFEEGLAAMDQIYLGMLQHLHTVRQGYNFG</sequence>
<keyword evidence="3" id="KW-1185">Reference proteome</keyword>
<feature type="compositionally biased region" description="Low complexity" evidence="1">
    <location>
        <begin position="79"/>
        <end position="93"/>
    </location>
</feature>
<feature type="compositionally biased region" description="Basic residues" evidence="1">
    <location>
        <begin position="171"/>
        <end position="181"/>
    </location>
</feature>
<dbReference type="RefSeq" id="XP_056541208.1">
    <property type="nucleotide sequence ID" value="XM_056688779.1"/>
</dbReference>
<evidence type="ECO:0000313" key="2">
    <source>
        <dbReference type="EMBL" id="KAJ5159650.1"/>
    </source>
</evidence>
<reference evidence="2" key="2">
    <citation type="journal article" date="2023" name="IMA Fungus">
        <title>Comparative genomic study of the Penicillium genus elucidates a diverse pangenome and 15 lateral gene transfer events.</title>
        <authorList>
            <person name="Petersen C."/>
            <person name="Sorensen T."/>
            <person name="Nielsen M.R."/>
            <person name="Sondergaard T.E."/>
            <person name="Sorensen J.L."/>
            <person name="Fitzpatrick D.A."/>
            <person name="Frisvad J.C."/>
            <person name="Nielsen K.L."/>
        </authorList>
    </citation>
    <scope>NUCLEOTIDE SEQUENCE</scope>
    <source>
        <strain evidence="2">IBT 26290</strain>
    </source>
</reference>
<proteinExistence type="predicted"/>
<comment type="caution">
    <text evidence="2">The sequence shown here is derived from an EMBL/GenBank/DDBJ whole genome shotgun (WGS) entry which is preliminary data.</text>
</comment>
<accession>A0A9W9LJ57</accession>
<gene>
    <name evidence="2" type="ORF">N7482_006654</name>
</gene>
<feature type="compositionally biased region" description="Polar residues" evidence="1">
    <location>
        <begin position="131"/>
        <end position="140"/>
    </location>
</feature>
<evidence type="ECO:0000256" key="1">
    <source>
        <dbReference type="SAM" id="MobiDB-lite"/>
    </source>
</evidence>
<organism evidence="2 3">
    <name type="scientific">Penicillium canariense</name>
    <dbReference type="NCBI Taxonomy" id="189055"/>
    <lineage>
        <taxon>Eukaryota</taxon>
        <taxon>Fungi</taxon>
        <taxon>Dikarya</taxon>
        <taxon>Ascomycota</taxon>
        <taxon>Pezizomycotina</taxon>
        <taxon>Eurotiomycetes</taxon>
        <taxon>Eurotiomycetidae</taxon>
        <taxon>Eurotiales</taxon>
        <taxon>Aspergillaceae</taxon>
        <taxon>Penicillium</taxon>
    </lineage>
</organism>
<protein>
    <submittedName>
        <fullName evidence="2">Uncharacterized protein</fullName>
    </submittedName>
</protein>
<feature type="compositionally biased region" description="Basic residues" evidence="1">
    <location>
        <begin position="67"/>
        <end position="78"/>
    </location>
</feature>